<dbReference type="InterPro" id="IPR002104">
    <property type="entry name" value="Integrase_catalytic"/>
</dbReference>
<protein>
    <submittedName>
        <fullName evidence="7">Tyrosine-type recombinase/integrase</fullName>
    </submittedName>
</protein>
<dbReference type="SUPFAM" id="SSF56349">
    <property type="entry name" value="DNA breaking-rejoining enzymes"/>
    <property type="match status" value="1"/>
</dbReference>
<organism evidence="7 8">
    <name type="scientific">Roseovarius gahaiensis</name>
    <dbReference type="NCBI Taxonomy" id="2716691"/>
    <lineage>
        <taxon>Bacteria</taxon>
        <taxon>Pseudomonadati</taxon>
        <taxon>Pseudomonadota</taxon>
        <taxon>Alphaproteobacteria</taxon>
        <taxon>Rhodobacterales</taxon>
        <taxon>Roseobacteraceae</taxon>
        <taxon>Roseovarius</taxon>
    </lineage>
</organism>
<accession>A0A967EHF8</accession>
<reference evidence="7" key="1">
    <citation type="submission" date="2020-03" db="EMBL/GenBank/DDBJ databases">
        <title>Roseovarius gahaiensis sp. nov., isolated from Gahai Saline Lake, China.</title>
        <authorList>
            <person name="Sun X."/>
        </authorList>
    </citation>
    <scope>NUCLEOTIDE SEQUENCE</scope>
    <source>
        <strain evidence="7">GH877</strain>
    </source>
</reference>
<evidence type="ECO:0000256" key="1">
    <source>
        <dbReference type="ARBA" id="ARBA00008857"/>
    </source>
</evidence>
<dbReference type="InterPro" id="IPR011010">
    <property type="entry name" value="DNA_brk_join_enz"/>
</dbReference>
<dbReference type="Gene3D" id="1.10.150.130">
    <property type="match status" value="1"/>
</dbReference>
<keyword evidence="2" id="KW-0229">DNA integration</keyword>
<dbReference type="GO" id="GO:0015074">
    <property type="term" value="P:DNA integration"/>
    <property type="evidence" value="ECO:0007669"/>
    <property type="project" value="UniProtKB-KW"/>
</dbReference>
<dbReference type="Pfam" id="PF00589">
    <property type="entry name" value="Phage_integrase"/>
    <property type="match status" value="1"/>
</dbReference>
<dbReference type="Gene3D" id="1.10.443.10">
    <property type="entry name" value="Intergrase catalytic core"/>
    <property type="match status" value="1"/>
</dbReference>
<dbReference type="EMBL" id="JAAORB010000049">
    <property type="protein sequence ID" value="NHQ75815.1"/>
    <property type="molecule type" value="Genomic_DNA"/>
</dbReference>
<dbReference type="GO" id="GO:0003677">
    <property type="term" value="F:DNA binding"/>
    <property type="evidence" value="ECO:0007669"/>
    <property type="project" value="UniProtKB-KW"/>
</dbReference>
<comment type="similarity">
    <text evidence="1">Belongs to the 'phage' integrase family.</text>
</comment>
<sequence>MPNRQKLTEKIVRDAIPADGRDYQIFDTEVRGFAACIYRGGGRAFTLDYRYAGRQRRMTFGRWPEWSVTAARQRAKELRREIDAGGDPLAARGALREAPRITDLTERYVEVHLPHLAPVNAADQRSMMKKFIDPAWGNMLVTEVSAYDVEVLLTKIAEGRARPAKKKPNNRARKLQGAKPTPVRANRVGEVIRKMFAYAVKWGWRDDNPAMGFRRRMEIPRERYLSQDEISRLATALDAAQDDRAAGIIRLCMLTGARVGEVRQARFENFNLEHLSWTKPATTTKQRRVHRVPISDEAAAIVRQRRVTVVKGSPWLFPGDVPGQPVQEIRRFWTRIQKEVGIEDVRIHDLRHTFASLLVSGGASLEMIGKLLGHSQMQTTQRYAHLMDSPLRAGVGAVASAFKPKPRLVHNTQQEQAHDGSKPADAPCPQR</sequence>
<dbReference type="GO" id="GO:0006310">
    <property type="term" value="P:DNA recombination"/>
    <property type="evidence" value="ECO:0007669"/>
    <property type="project" value="UniProtKB-KW"/>
</dbReference>
<dbReference type="Proteomes" id="UP000639775">
    <property type="component" value="Unassembled WGS sequence"/>
</dbReference>
<evidence type="ECO:0000313" key="8">
    <source>
        <dbReference type="Proteomes" id="UP000639775"/>
    </source>
</evidence>
<dbReference type="InterPro" id="IPR025166">
    <property type="entry name" value="Integrase_DNA_bind_dom"/>
</dbReference>
<dbReference type="InterPro" id="IPR038488">
    <property type="entry name" value="Integrase_DNA-bd_sf"/>
</dbReference>
<evidence type="ECO:0000256" key="5">
    <source>
        <dbReference type="SAM" id="MobiDB-lite"/>
    </source>
</evidence>
<keyword evidence="4" id="KW-0233">DNA recombination</keyword>
<dbReference type="Gene3D" id="3.30.160.390">
    <property type="entry name" value="Integrase, DNA-binding domain"/>
    <property type="match status" value="1"/>
</dbReference>
<evidence type="ECO:0000256" key="2">
    <source>
        <dbReference type="ARBA" id="ARBA00022908"/>
    </source>
</evidence>
<evidence type="ECO:0000313" key="7">
    <source>
        <dbReference type="EMBL" id="NHQ75815.1"/>
    </source>
</evidence>
<evidence type="ECO:0000256" key="3">
    <source>
        <dbReference type="ARBA" id="ARBA00023125"/>
    </source>
</evidence>
<evidence type="ECO:0000256" key="4">
    <source>
        <dbReference type="ARBA" id="ARBA00023172"/>
    </source>
</evidence>
<name>A0A967EHF8_9RHOB</name>
<dbReference type="InterPro" id="IPR010998">
    <property type="entry name" value="Integrase_recombinase_N"/>
</dbReference>
<feature type="domain" description="Tyr recombinase" evidence="6">
    <location>
        <begin position="220"/>
        <end position="396"/>
    </location>
</feature>
<keyword evidence="8" id="KW-1185">Reference proteome</keyword>
<dbReference type="CDD" id="cd00796">
    <property type="entry name" value="INT_Rci_Hp1_C"/>
    <property type="match status" value="1"/>
</dbReference>
<dbReference type="Pfam" id="PF13356">
    <property type="entry name" value="Arm-DNA-bind_3"/>
    <property type="match status" value="1"/>
</dbReference>
<gene>
    <name evidence="7" type="ORF">HAT86_15290</name>
</gene>
<keyword evidence="3" id="KW-0238">DNA-binding</keyword>
<comment type="caution">
    <text evidence="7">The sequence shown here is derived from an EMBL/GenBank/DDBJ whole genome shotgun (WGS) entry which is preliminary data.</text>
</comment>
<dbReference type="AlphaFoldDB" id="A0A967EHF8"/>
<dbReference type="InterPro" id="IPR050808">
    <property type="entry name" value="Phage_Integrase"/>
</dbReference>
<dbReference type="RefSeq" id="WP_167199829.1">
    <property type="nucleotide sequence ID" value="NZ_JAAORB010000049.1"/>
</dbReference>
<proteinExistence type="inferred from homology"/>
<dbReference type="PANTHER" id="PTHR30629">
    <property type="entry name" value="PROPHAGE INTEGRASE"/>
    <property type="match status" value="1"/>
</dbReference>
<dbReference type="PROSITE" id="PS51898">
    <property type="entry name" value="TYR_RECOMBINASE"/>
    <property type="match status" value="1"/>
</dbReference>
<dbReference type="PANTHER" id="PTHR30629:SF2">
    <property type="entry name" value="PROPHAGE INTEGRASE INTS-RELATED"/>
    <property type="match status" value="1"/>
</dbReference>
<evidence type="ECO:0000259" key="6">
    <source>
        <dbReference type="PROSITE" id="PS51898"/>
    </source>
</evidence>
<dbReference type="InterPro" id="IPR013762">
    <property type="entry name" value="Integrase-like_cat_sf"/>
</dbReference>
<feature type="region of interest" description="Disordered" evidence="5">
    <location>
        <begin position="410"/>
        <end position="431"/>
    </location>
</feature>